<organism evidence="2 3">
    <name type="scientific">Elysia marginata</name>
    <dbReference type="NCBI Taxonomy" id="1093978"/>
    <lineage>
        <taxon>Eukaryota</taxon>
        <taxon>Metazoa</taxon>
        <taxon>Spiralia</taxon>
        <taxon>Lophotrochozoa</taxon>
        <taxon>Mollusca</taxon>
        <taxon>Gastropoda</taxon>
        <taxon>Heterobranchia</taxon>
        <taxon>Euthyneura</taxon>
        <taxon>Panpulmonata</taxon>
        <taxon>Sacoglossa</taxon>
        <taxon>Placobranchoidea</taxon>
        <taxon>Plakobranchidae</taxon>
        <taxon>Elysia</taxon>
    </lineage>
</organism>
<dbReference type="Proteomes" id="UP000762676">
    <property type="component" value="Unassembled WGS sequence"/>
</dbReference>
<sequence>MFCSPVLSLEYSCFYLSHSARTAGGTREQTVRQARPDPPRLSPHSARLAPSRSRTASSSWRGERGGVSSKKVPPQTCNCYHRVGTAATLTSGVVGPAAGLSVCPVKRDTGEADRTSSPFTITCTTCRCPQYPQCLGYCLSGPLSSSATDKINGHCMDSNPDLSVTGLKVSSH</sequence>
<reference evidence="2 3" key="1">
    <citation type="journal article" date="2021" name="Elife">
        <title>Chloroplast acquisition without the gene transfer in kleptoplastic sea slugs, Plakobranchus ocellatus.</title>
        <authorList>
            <person name="Maeda T."/>
            <person name="Takahashi S."/>
            <person name="Yoshida T."/>
            <person name="Shimamura S."/>
            <person name="Takaki Y."/>
            <person name="Nagai Y."/>
            <person name="Toyoda A."/>
            <person name="Suzuki Y."/>
            <person name="Arimoto A."/>
            <person name="Ishii H."/>
            <person name="Satoh N."/>
            <person name="Nishiyama T."/>
            <person name="Hasebe M."/>
            <person name="Maruyama T."/>
            <person name="Minagawa J."/>
            <person name="Obokata J."/>
            <person name="Shigenobu S."/>
        </authorList>
    </citation>
    <scope>NUCLEOTIDE SEQUENCE [LARGE SCALE GENOMIC DNA]</scope>
</reference>
<evidence type="ECO:0000256" key="1">
    <source>
        <dbReference type="SAM" id="MobiDB-lite"/>
    </source>
</evidence>
<comment type="caution">
    <text evidence="2">The sequence shown here is derived from an EMBL/GenBank/DDBJ whole genome shotgun (WGS) entry which is preliminary data.</text>
</comment>
<gene>
    <name evidence="2" type="ORF">ElyMa_003447900</name>
</gene>
<evidence type="ECO:0000313" key="3">
    <source>
        <dbReference type="Proteomes" id="UP000762676"/>
    </source>
</evidence>
<dbReference type="AlphaFoldDB" id="A0AAV4JXP4"/>
<keyword evidence="3" id="KW-1185">Reference proteome</keyword>
<dbReference type="EMBL" id="BMAT01007070">
    <property type="protein sequence ID" value="GFS25692.1"/>
    <property type="molecule type" value="Genomic_DNA"/>
</dbReference>
<protein>
    <submittedName>
        <fullName evidence="2">Uncharacterized protein</fullName>
    </submittedName>
</protein>
<proteinExistence type="predicted"/>
<evidence type="ECO:0000313" key="2">
    <source>
        <dbReference type="EMBL" id="GFS25692.1"/>
    </source>
</evidence>
<name>A0AAV4JXP4_9GAST</name>
<feature type="region of interest" description="Disordered" evidence="1">
    <location>
        <begin position="24"/>
        <end position="70"/>
    </location>
</feature>
<accession>A0AAV4JXP4</accession>